<proteinExistence type="inferred from homology"/>
<dbReference type="InterPro" id="IPR050523">
    <property type="entry name" value="AKR_Detox_Biosynth"/>
</dbReference>
<dbReference type="PANTHER" id="PTHR43364:SF7">
    <property type="entry name" value="NADP-DEPENDENT OXIDOREDUCTASE DOMAIN-CONTAINING PROTEIN-RELATED"/>
    <property type="match status" value="1"/>
</dbReference>
<dbReference type="STRING" id="1051616.A0A3M9YKV0"/>
<dbReference type="Proteomes" id="UP000267145">
    <property type="component" value="Unassembled WGS sequence"/>
</dbReference>
<dbReference type="GeneID" id="39612898"/>
<dbReference type="RefSeq" id="XP_028498336.1">
    <property type="nucleotide sequence ID" value="XM_028643285.1"/>
</dbReference>
<name>A0A3M9YKV0_9PEZI</name>
<accession>A0A3M9YKV0</accession>
<dbReference type="InterPro" id="IPR036812">
    <property type="entry name" value="NAD(P)_OxRdtase_dom_sf"/>
</dbReference>
<keyword evidence="1" id="KW-0521">NADP</keyword>
<dbReference type="AlphaFoldDB" id="A0A3M9YKV0"/>
<keyword evidence="2" id="KW-0560">Oxidoreductase</keyword>
<evidence type="ECO:0000259" key="4">
    <source>
        <dbReference type="Pfam" id="PF00248"/>
    </source>
</evidence>
<comment type="caution">
    <text evidence="5">The sequence shown here is derived from an EMBL/GenBank/DDBJ whole genome shotgun (WGS) entry which is preliminary data.</text>
</comment>
<evidence type="ECO:0000256" key="1">
    <source>
        <dbReference type="ARBA" id="ARBA00022857"/>
    </source>
</evidence>
<evidence type="ECO:0000256" key="3">
    <source>
        <dbReference type="ARBA" id="ARBA00038157"/>
    </source>
</evidence>
<dbReference type="EMBL" id="RBVV01000009">
    <property type="protein sequence ID" value="RNJ60178.1"/>
    <property type="molecule type" value="Genomic_DNA"/>
</dbReference>
<feature type="domain" description="NADP-dependent oxidoreductase" evidence="4">
    <location>
        <begin position="30"/>
        <end position="333"/>
    </location>
</feature>
<keyword evidence="6" id="KW-1185">Reference proteome</keyword>
<dbReference type="GO" id="GO:0016491">
    <property type="term" value="F:oxidoreductase activity"/>
    <property type="evidence" value="ECO:0007669"/>
    <property type="project" value="UniProtKB-KW"/>
</dbReference>
<gene>
    <name evidence="5" type="ORF">D7B24_009209</name>
</gene>
<dbReference type="Pfam" id="PF00248">
    <property type="entry name" value="Aldo_ket_red"/>
    <property type="match status" value="1"/>
</dbReference>
<protein>
    <recommendedName>
        <fullName evidence="4">NADP-dependent oxidoreductase domain-containing protein</fullName>
    </recommendedName>
</protein>
<sequence length="383" mass="42607">MSFFASPPKPKTPLGWHRPLSPTAGVKVSPIALGGISIGNSWSELFGTSTDAFGLLDAFYDLGGNFIDTASNYNGEESEQLIGEWMEKRGVRDQMVIATKFASGYRYHNREGEPIQSNFTGASAKSMHLSVKASLKKLRTDYIDVLYLHWWDFSTSVEEVMTHLHALVMARQVLYLGVSDTPAWIVVKANEFARRNGLTPFSVYQGRWNAAFRDMEAEIIPMCEDQGMGIVSWASLGGGQLTTAAQRQAMADDDKAPKGYGPNSFDVPVSEVIERLAREKNVTFQQVALAYLFHQSTYVFPIVGVQSVEHIKAIPAAIEVELSKEDIGDLHAAAAFNPLFPNTFLFDKDPYSTKLTFAHQTHLQMTTWLDAPSKDDKFVARHR</sequence>
<comment type="similarity">
    <text evidence="3">Belongs to the aldo/keto reductase family. Aldo/keto reductase 2 subfamily.</text>
</comment>
<dbReference type="Gene3D" id="3.20.20.100">
    <property type="entry name" value="NADP-dependent oxidoreductase domain"/>
    <property type="match status" value="1"/>
</dbReference>
<dbReference type="InterPro" id="IPR023210">
    <property type="entry name" value="NADP_OxRdtase_dom"/>
</dbReference>
<reference evidence="5 6" key="1">
    <citation type="submission" date="2018-10" db="EMBL/GenBank/DDBJ databases">
        <title>Genome sequence of Verticillium nonalfalfae VnAa140.</title>
        <authorList>
            <person name="Stajich J.E."/>
            <person name="Kasson M.T."/>
        </authorList>
    </citation>
    <scope>NUCLEOTIDE SEQUENCE [LARGE SCALE GENOMIC DNA]</scope>
    <source>
        <strain evidence="5 6">VnAa140</strain>
    </source>
</reference>
<evidence type="ECO:0000313" key="6">
    <source>
        <dbReference type="Proteomes" id="UP000267145"/>
    </source>
</evidence>
<evidence type="ECO:0000256" key="2">
    <source>
        <dbReference type="ARBA" id="ARBA00023002"/>
    </source>
</evidence>
<organism evidence="5 6">
    <name type="scientific">Verticillium nonalfalfae</name>
    <dbReference type="NCBI Taxonomy" id="1051616"/>
    <lineage>
        <taxon>Eukaryota</taxon>
        <taxon>Fungi</taxon>
        <taxon>Dikarya</taxon>
        <taxon>Ascomycota</taxon>
        <taxon>Pezizomycotina</taxon>
        <taxon>Sordariomycetes</taxon>
        <taxon>Hypocreomycetidae</taxon>
        <taxon>Glomerellales</taxon>
        <taxon>Plectosphaerellaceae</taxon>
        <taxon>Verticillium</taxon>
    </lineage>
</organism>
<dbReference type="SUPFAM" id="SSF51430">
    <property type="entry name" value="NAD(P)-linked oxidoreductase"/>
    <property type="match status" value="1"/>
</dbReference>
<dbReference type="PANTHER" id="PTHR43364">
    <property type="entry name" value="NADH-SPECIFIC METHYLGLYOXAL REDUCTASE-RELATED"/>
    <property type="match status" value="1"/>
</dbReference>
<evidence type="ECO:0000313" key="5">
    <source>
        <dbReference type="EMBL" id="RNJ60178.1"/>
    </source>
</evidence>